<feature type="transmembrane region" description="Helical" evidence="1">
    <location>
        <begin position="31"/>
        <end position="57"/>
    </location>
</feature>
<sequence length="402" mass="41980">MFEEVFDAGGALALPAWVALAASPWLGRWRAAVWVATGRAIPLALAAVYVALVLASWPVPGGGYGSLGAVQALFGHPGMLTAGWYHFLAFDLFVGTWIVREGLRLGLPRPLLAPCLALAFWFGPAGLLAFCGLRAAPWGVRAARLLLHRQRLLAMFGMALLAALLPAAVAAWLDPRTLAGVDVWAKPMKFMAAIGLFALTLAWLIGELPQARRQSRLLRATVWTALATGGFEAVYITWQGALGQASHFNTDTPFHAAMFVLMGIAALLFTGTALPVAHQLWRHAHGMAPAYRLGAIAGLALTFVAGAGAGVAISMHGGPLVGGVAGQGLPVVGWSATGGDLRVAHFLGVHAQQMLPLAGYLLARTGWRGAVPAMALGCVAYAGLVALALAQAYAGVPLLPLY</sequence>
<protein>
    <submittedName>
        <fullName evidence="2">Uncharacterized protein</fullName>
    </submittedName>
</protein>
<keyword evidence="3" id="KW-1185">Reference proteome</keyword>
<keyword evidence="1" id="KW-0812">Transmembrane</keyword>
<feature type="transmembrane region" description="Helical" evidence="1">
    <location>
        <begin position="152"/>
        <end position="173"/>
    </location>
</feature>
<feature type="transmembrane region" description="Helical" evidence="1">
    <location>
        <begin position="217"/>
        <end position="238"/>
    </location>
</feature>
<gene>
    <name evidence="2" type="ordered locus">Bpet2948</name>
</gene>
<organism evidence="2 3">
    <name type="scientific">Bordetella petrii (strain ATCC BAA-461 / DSM 12804 / CCUG 43448 / CIP 107267 / Se-1111R)</name>
    <dbReference type="NCBI Taxonomy" id="340100"/>
    <lineage>
        <taxon>Bacteria</taxon>
        <taxon>Pseudomonadati</taxon>
        <taxon>Pseudomonadota</taxon>
        <taxon>Betaproteobacteria</taxon>
        <taxon>Burkholderiales</taxon>
        <taxon>Alcaligenaceae</taxon>
        <taxon>Bordetella</taxon>
    </lineage>
</organism>
<keyword evidence="1" id="KW-1133">Transmembrane helix</keyword>
<dbReference type="Pfam" id="PF14108">
    <property type="entry name" value="ABA4-like"/>
    <property type="match status" value="1"/>
</dbReference>
<feature type="transmembrane region" description="Helical" evidence="1">
    <location>
        <begin position="293"/>
        <end position="313"/>
    </location>
</feature>
<dbReference type="STRING" id="94624.Bpet2948"/>
<evidence type="ECO:0000313" key="2">
    <source>
        <dbReference type="EMBL" id="CAP43290.1"/>
    </source>
</evidence>
<feature type="transmembrane region" description="Helical" evidence="1">
    <location>
        <begin position="343"/>
        <end position="363"/>
    </location>
</feature>
<feature type="transmembrane region" description="Helical" evidence="1">
    <location>
        <begin position="111"/>
        <end position="131"/>
    </location>
</feature>
<dbReference type="EMBL" id="AM902716">
    <property type="protein sequence ID" value="CAP43290.1"/>
    <property type="molecule type" value="Genomic_DNA"/>
</dbReference>
<accession>A9ISE1</accession>
<evidence type="ECO:0000313" key="3">
    <source>
        <dbReference type="Proteomes" id="UP000001225"/>
    </source>
</evidence>
<feature type="transmembrane region" description="Helical" evidence="1">
    <location>
        <begin position="370"/>
        <end position="394"/>
    </location>
</feature>
<name>A9ISE1_BORPD</name>
<reference evidence="2 3" key="1">
    <citation type="journal article" date="2008" name="BMC Genomics">
        <title>The missing link: Bordetella petrii is endowed with both the metabolic versatility of environmental bacteria and virulence traits of pathogenic Bordetellae.</title>
        <authorList>
            <person name="Gross R."/>
            <person name="Guzman C.A."/>
            <person name="Sebaihia M."/>
            <person name="Martins Dos Santos V.A."/>
            <person name="Pieper D.H."/>
            <person name="Koebnik R."/>
            <person name="Lechner M."/>
            <person name="Bartels D."/>
            <person name="Buhrmester J."/>
            <person name="Choudhuri J.V."/>
            <person name="Ebensen T."/>
            <person name="Gaigalat L."/>
            <person name="Herrmann S."/>
            <person name="Khachane A.N."/>
            <person name="Larisch C."/>
            <person name="Link S."/>
            <person name="Linke B."/>
            <person name="Meyer F."/>
            <person name="Mormann S."/>
            <person name="Nakunst D."/>
            <person name="Rueckert C."/>
            <person name="Schneiker-Bekel S."/>
            <person name="Schulze K."/>
            <person name="Vorhoelter F.J."/>
            <person name="Yevsa T."/>
            <person name="Engle J.T."/>
            <person name="Goldman W.E."/>
            <person name="Puehler A."/>
            <person name="Goebel U.B."/>
            <person name="Goesmann A."/>
            <person name="Bloecker H."/>
            <person name="Kaiser O."/>
            <person name="Martinez-Arias R."/>
        </authorList>
    </citation>
    <scope>NUCLEOTIDE SEQUENCE [LARGE SCALE GENOMIC DNA]</scope>
    <source>
        <strain evidence="3">ATCC BAA-461 / DSM 12804 / CCUG 43448 / CIP 107267 / Se-1111R</strain>
    </source>
</reference>
<dbReference type="KEGG" id="bpt:Bpet2948"/>
<dbReference type="AlphaFoldDB" id="A9ISE1"/>
<feature type="transmembrane region" description="Helical" evidence="1">
    <location>
        <begin position="188"/>
        <end position="205"/>
    </location>
</feature>
<evidence type="ECO:0000256" key="1">
    <source>
        <dbReference type="SAM" id="Phobius"/>
    </source>
</evidence>
<feature type="transmembrane region" description="Helical" evidence="1">
    <location>
        <begin position="258"/>
        <end position="281"/>
    </location>
</feature>
<dbReference type="InterPro" id="IPR025461">
    <property type="entry name" value="ABA4-like"/>
</dbReference>
<keyword evidence="1" id="KW-0472">Membrane</keyword>
<dbReference type="eggNOG" id="ENOG502ZC42">
    <property type="taxonomic scope" value="Bacteria"/>
</dbReference>
<dbReference type="Proteomes" id="UP000001225">
    <property type="component" value="Chromosome"/>
</dbReference>
<proteinExistence type="predicted"/>